<keyword evidence="4" id="KW-1185">Reference proteome</keyword>
<evidence type="ECO:0000259" key="2">
    <source>
        <dbReference type="Pfam" id="PF01757"/>
    </source>
</evidence>
<feature type="transmembrane region" description="Helical" evidence="1">
    <location>
        <begin position="112"/>
        <end position="131"/>
    </location>
</feature>
<dbReference type="InterPro" id="IPR050879">
    <property type="entry name" value="Acyltransferase_3"/>
</dbReference>
<dbReference type="PANTHER" id="PTHR23028:SF125">
    <property type="entry name" value="ACYLTRANSFERASE"/>
    <property type="match status" value="1"/>
</dbReference>
<dbReference type="Pfam" id="PF01757">
    <property type="entry name" value="Acyl_transf_3"/>
    <property type="match status" value="1"/>
</dbReference>
<dbReference type="Proteomes" id="UP000799302">
    <property type="component" value="Unassembled WGS sequence"/>
</dbReference>
<feature type="transmembrane region" description="Helical" evidence="1">
    <location>
        <begin position="222"/>
        <end position="247"/>
    </location>
</feature>
<dbReference type="OrthoDB" id="5819582at2759"/>
<feature type="transmembrane region" description="Helical" evidence="1">
    <location>
        <begin position="441"/>
        <end position="465"/>
    </location>
</feature>
<reference evidence="3" key="1">
    <citation type="journal article" date="2020" name="Stud. Mycol.">
        <title>101 Dothideomycetes genomes: a test case for predicting lifestyles and emergence of pathogens.</title>
        <authorList>
            <person name="Haridas S."/>
            <person name="Albert R."/>
            <person name="Binder M."/>
            <person name="Bloem J."/>
            <person name="Labutti K."/>
            <person name="Salamov A."/>
            <person name="Andreopoulos B."/>
            <person name="Baker S."/>
            <person name="Barry K."/>
            <person name="Bills G."/>
            <person name="Bluhm B."/>
            <person name="Cannon C."/>
            <person name="Castanera R."/>
            <person name="Culley D."/>
            <person name="Daum C."/>
            <person name="Ezra D."/>
            <person name="Gonzalez J."/>
            <person name="Henrissat B."/>
            <person name="Kuo A."/>
            <person name="Liang C."/>
            <person name="Lipzen A."/>
            <person name="Lutzoni F."/>
            <person name="Magnuson J."/>
            <person name="Mondo S."/>
            <person name="Nolan M."/>
            <person name="Ohm R."/>
            <person name="Pangilinan J."/>
            <person name="Park H.-J."/>
            <person name="Ramirez L."/>
            <person name="Alfaro M."/>
            <person name="Sun H."/>
            <person name="Tritt A."/>
            <person name="Yoshinaga Y."/>
            <person name="Zwiers L.-H."/>
            <person name="Turgeon B."/>
            <person name="Goodwin S."/>
            <person name="Spatafora J."/>
            <person name="Crous P."/>
            <person name="Grigoriev I."/>
        </authorList>
    </citation>
    <scope>NUCLEOTIDE SEQUENCE</scope>
    <source>
        <strain evidence="3">CBS 115976</strain>
    </source>
</reference>
<proteinExistence type="predicted"/>
<feature type="transmembrane region" description="Helical" evidence="1">
    <location>
        <begin position="162"/>
        <end position="180"/>
    </location>
</feature>
<feature type="domain" description="Acyltransferase 3" evidence="2">
    <location>
        <begin position="59"/>
        <end position="425"/>
    </location>
</feature>
<feature type="transmembrane region" description="Helical" evidence="1">
    <location>
        <begin position="259"/>
        <end position="281"/>
    </location>
</feature>
<dbReference type="PANTHER" id="PTHR23028">
    <property type="entry name" value="ACETYLTRANSFERASE"/>
    <property type="match status" value="1"/>
</dbReference>
<protein>
    <recommendedName>
        <fullName evidence="2">Acyltransferase 3 domain-containing protein</fullName>
    </recommendedName>
</protein>
<dbReference type="GO" id="GO:0016747">
    <property type="term" value="F:acyltransferase activity, transferring groups other than amino-acyl groups"/>
    <property type="evidence" value="ECO:0007669"/>
    <property type="project" value="InterPro"/>
</dbReference>
<gene>
    <name evidence="3" type="ORF">BT63DRAFT_371835</name>
</gene>
<evidence type="ECO:0000313" key="3">
    <source>
        <dbReference type="EMBL" id="KAF2670141.1"/>
    </source>
</evidence>
<keyword evidence="1" id="KW-0472">Membrane</keyword>
<organism evidence="3 4">
    <name type="scientific">Microthyrium microscopicum</name>
    <dbReference type="NCBI Taxonomy" id="703497"/>
    <lineage>
        <taxon>Eukaryota</taxon>
        <taxon>Fungi</taxon>
        <taxon>Dikarya</taxon>
        <taxon>Ascomycota</taxon>
        <taxon>Pezizomycotina</taxon>
        <taxon>Dothideomycetes</taxon>
        <taxon>Dothideomycetes incertae sedis</taxon>
        <taxon>Microthyriales</taxon>
        <taxon>Microthyriaceae</taxon>
        <taxon>Microthyrium</taxon>
    </lineage>
</organism>
<sequence>MTFDQEALLEKVSWFELGPNWKSTIYGRAAQWAYNPVRHFRSLLSTKSWRRSGTLRPTAYLDGLRGFAALLVYILHNQVWAHDSLKSDKIFENGFGYDRQFYFATLPGIRTFFSGGHFAVAVFFVISGYVLSHKPLRLIHDGELVKLGDNLASAFFRRWLRLYLPVIATTFVWMTLNYLIRGLTINKAEPRYLDEFTLWYNELKGFSFIFRLGGEPWFTYNFHVWTIPLEFKGSIVVFTSLLAFSRCTRNTRLWCQLGLVYYFLYIVDGWYCSLFVAGMLLCDLDLLAQSDNLPDFFNLFQPHKDSILIGMFVVGLYLGGVPAFSPDLQVLRDSPGWYYLSFLKPQAVFMVKSFYLFWAGIFMVVASGRISWLRGFFELPFNQYLGRVSYAFYLVHGPVLWCIGDRVYAAVGWTRAAHAINISSWANVARLPNFGPLGLEFNFLAAQLILLPLTLWFAKVVTVLIDDPTIQFSRWLYTKATKPATSPLRPITGLSA</sequence>
<dbReference type="EMBL" id="MU004234">
    <property type="protein sequence ID" value="KAF2670141.1"/>
    <property type="molecule type" value="Genomic_DNA"/>
</dbReference>
<feature type="transmembrane region" description="Helical" evidence="1">
    <location>
        <begin position="306"/>
        <end position="324"/>
    </location>
</feature>
<dbReference type="AlphaFoldDB" id="A0A6A6UF02"/>
<keyword evidence="1" id="KW-0812">Transmembrane</keyword>
<keyword evidence="1" id="KW-1133">Transmembrane helix</keyword>
<dbReference type="InterPro" id="IPR002656">
    <property type="entry name" value="Acyl_transf_3_dom"/>
</dbReference>
<evidence type="ECO:0000313" key="4">
    <source>
        <dbReference type="Proteomes" id="UP000799302"/>
    </source>
</evidence>
<name>A0A6A6UF02_9PEZI</name>
<accession>A0A6A6UF02</accession>
<feature type="transmembrane region" description="Helical" evidence="1">
    <location>
        <begin position="354"/>
        <end position="372"/>
    </location>
</feature>
<evidence type="ECO:0000256" key="1">
    <source>
        <dbReference type="SAM" id="Phobius"/>
    </source>
</evidence>